<evidence type="ECO:0000313" key="1">
    <source>
        <dbReference type="EMBL" id="GIJ10731.1"/>
    </source>
</evidence>
<dbReference type="InterPro" id="IPR024411">
    <property type="entry name" value="Tail_terminator_phage"/>
</dbReference>
<accession>A0ABQ4HYY7</accession>
<dbReference type="Proteomes" id="UP000647017">
    <property type="component" value="Unassembled WGS sequence"/>
</dbReference>
<proteinExistence type="predicted"/>
<protein>
    <recommendedName>
        <fullName evidence="3">DUF3168 domain-containing protein</fullName>
    </recommendedName>
</protein>
<organism evidence="1 2">
    <name type="scientific">Micromonospora andamanensis</name>
    <dbReference type="NCBI Taxonomy" id="1287068"/>
    <lineage>
        <taxon>Bacteria</taxon>
        <taxon>Bacillati</taxon>
        <taxon>Actinomycetota</taxon>
        <taxon>Actinomycetes</taxon>
        <taxon>Micromonosporales</taxon>
        <taxon>Micromonosporaceae</taxon>
        <taxon>Micromonospora</taxon>
    </lineage>
</organism>
<evidence type="ECO:0008006" key="3">
    <source>
        <dbReference type="Google" id="ProtNLM"/>
    </source>
</evidence>
<reference evidence="1 2" key="1">
    <citation type="submission" date="2021-01" db="EMBL/GenBank/DDBJ databases">
        <title>Whole genome shotgun sequence of Verrucosispora andamanensis NBRC 109075.</title>
        <authorList>
            <person name="Komaki H."/>
            <person name="Tamura T."/>
        </authorList>
    </citation>
    <scope>NUCLEOTIDE SEQUENCE [LARGE SCALE GENOMIC DNA]</scope>
    <source>
        <strain evidence="1 2">NBRC 109075</strain>
    </source>
</reference>
<evidence type="ECO:0000313" key="2">
    <source>
        <dbReference type="Proteomes" id="UP000647017"/>
    </source>
</evidence>
<dbReference type="RefSeq" id="WP_204009355.1">
    <property type="nucleotide sequence ID" value="NZ_BOOZ01000024.1"/>
</dbReference>
<dbReference type="Pfam" id="PF12691">
    <property type="entry name" value="Phage_tail_terminator_6"/>
    <property type="match status" value="1"/>
</dbReference>
<dbReference type="EMBL" id="BOOZ01000024">
    <property type="protein sequence ID" value="GIJ10731.1"/>
    <property type="molecule type" value="Genomic_DNA"/>
</dbReference>
<comment type="caution">
    <text evidence="1">The sequence shown here is derived from an EMBL/GenBank/DDBJ whole genome shotgun (WGS) entry which is preliminary data.</text>
</comment>
<name>A0ABQ4HYY7_9ACTN</name>
<keyword evidence="2" id="KW-1185">Reference proteome</keyword>
<sequence length="148" mass="16053">MATGDGWTSRLITGLAELLDAADVGTWRPTGGYTAEEIAIVVRGIPQQPDRLITLAPYRVPSPIGIADFVQGVQLRTRGTTDPRVAEDIADACLDLLDSASNLTVGGIAVVQISHRSYTSMGQDNNGRWETSSNYYVEAMRPTIHRHD</sequence>
<gene>
    <name evidence="1" type="ORF">Van01_39450</name>
</gene>